<keyword evidence="1" id="KW-0812">Transmembrane</keyword>
<protein>
    <recommendedName>
        <fullName evidence="4">DUF4900 domain-containing protein</fullName>
    </recommendedName>
</protein>
<keyword evidence="1" id="KW-1133">Transmembrane helix</keyword>
<feature type="transmembrane region" description="Helical" evidence="1">
    <location>
        <begin position="12"/>
        <end position="36"/>
    </location>
</feature>
<comment type="caution">
    <text evidence="2">The sequence shown here is derived from an EMBL/GenBank/DDBJ whole genome shotgun (WGS) entry which is preliminary data.</text>
</comment>
<accession>A0A1F7YNW5</accession>
<dbReference type="STRING" id="1802500.A2801_02465"/>
<gene>
    <name evidence="2" type="ORF">A2801_02465</name>
</gene>
<proteinExistence type="predicted"/>
<reference evidence="2 3" key="1">
    <citation type="journal article" date="2016" name="Nat. Commun.">
        <title>Thousands of microbial genomes shed light on interconnected biogeochemical processes in an aquifer system.</title>
        <authorList>
            <person name="Anantharaman K."/>
            <person name="Brown C.T."/>
            <person name="Hug L.A."/>
            <person name="Sharon I."/>
            <person name="Castelle C.J."/>
            <person name="Probst A.J."/>
            <person name="Thomas B.C."/>
            <person name="Singh A."/>
            <person name="Wilkins M.J."/>
            <person name="Karaoz U."/>
            <person name="Brodie E.L."/>
            <person name="Williams K.H."/>
            <person name="Hubbard S.S."/>
            <person name="Banfield J.F."/>
        </authorList>
    </citation>
    <scope>NUCLEOTIDE SEQUENCE [LARGE SCALE GENOMIC DNA]</scope>
</reference>
<keyword evidence="1" id="KW-0472">Membrane</keyword>
<evidence type="ECO:0008006" key="4">
    <source>
        <dbReference type="Google" id="ProtNLM"/>
    </source>
</evidence>
<organism evidence="2 3">
    <name type="scientific">Candidatus Woesebacteria bacterium RIFCSPHIGHO2_01_FULL_41_10</name>
    <dbReference type="NCBI Taxonomy" id="1802500"/>
    <lineage>
        <taxon>Bacteria</taxon>
        <taxon>Candidatus Woeseibacteriota</taxon>
    </lineage>
</organism>
<evidence type="ECO:0000256" key="1">
    <source>
        <dbReference type="SAM" id="Phobius"/>
    </source>
</evidence>
<dbReference type="Proteomes" id="UP000177263">
    <property type="component" value="Unassembled WGS sequence"/>
</dbReference>
<evidence type="ECO:0000313" key="2">
    <source>
        <dbReference type="EMBL" id="OGM28298.1"/>
    </source>
</evidence>
<name>A0A1F7YNW5_9BACT</name>
<sequence>MKKKKLIWLGSVTPALLVLTGAFLVVIYALLFLLAAQLEFSNRQVLSEQSLSIAESGVNYYRWHLAHAPDDFQDGTGGAGPYLHDFTDPEGNIVGQYSLEVIAPQDGSSIVTIRSTGHSNVNPSITRTIEAQYGQPSLARYSFLQHAASWYGSGITVNGDVHSNTGIRMDGTNTARVTSAQEQYTCGSETGCSPATYMPGVWGAGGDTGLWEYPVPQVPFSLIQFNFDDMQQNAINDGLYLEASGARGYHLVFSSNGTVNVRRVTNTNYYYGYESDDGCQRRYQRITGETSIGTYNVDDIPIIFAEDHLWVEGTVNGRITVVAARFPTASNEMNIWIRNNLLYAAYDGTNSLGLIAQHDIYFVRDIPNNFQVDAALMAQGGKIIRHGYFSWCQGTTQAIKDSLTINGAVISFEKSYWNFGSGPTSGFITRTINYDGNLLFMPPPYFPVSGEYEFISWKEE</sequence>
<dbReference type="EMBL" id="MGGM01000032">
    <property type="protein sequence ID" value="OGM28298.1"/>
    <property type="molecule type" value="Genomic_DNA"/>
</dbReference>
<dbReference type="AlphaFoldDB" id="A0A1F7YNW5"/>
<evidence type="ECO:0000313" key="3">
    <source>
        <dbReference type="Proteomes" id="UP000177263"/>
    </source>
</evidence>